<name>A0AAW2LLP4_SESRA</name>
<sequence length="365" mass="41860">MSSKLASWKAKNLSQAGKMVLIKSVAQSLPVYQMSNFLLPKRICLKLDAIVRHFWWKTDPKEEKKHFLALRSWQAICQQKNKGGLGFRKFADFNKALVSKICWNISQKSDKLWCQVIRAKYLKNNTVLESSLQVASASWTWQDAIEDAHHLFLGCLFTERVWLLSKWQVRLHPLSHLSLREWFLQITTPDSNFFPDRSIQQEFITTWAITLELIWRERNDRVHCNGAHAPEEIARTALNKSIDHCMARAAKKSTEQIYCAWSPPPPGWIKINSNVSLKDNKCVAAFTIRDHFSTLISAEAKEIFASDPSVAELKAIRMAVSKIHADNVEHAILESDSAVAVKWIKNKAEEIDQAALIDVQEIRKI</sequence>
<proteinExistence type="predicted"/>
<dbReference type="Pfam" id="PF13456">
    <property type="entry name" value="RVT_3"/>
    <property type="match status" value="1"/>
</dbReference>
<dbReference type="CDD" id="cd06222">
    <property type="entry name" value="RNase_H_like"/>
    <property type="match status" value="1"/>
</dbReference>
<gene>
    <name evidence="2" type="ORF">Sradi_5270400</name>
</gene>
<reference evidence="2" key="1">
    <citation type="submission" date="2020-06" db="EMBL/GenBank/DDBJ databases">
        <authorList>
            <person name="Li T."/>
            <person name="Hu X."/>
            <person name="Zhang T."/>
            <person name="Song X."/>
            <person name="Zhang H."/>
            <person name="Dai N."/>
            <person name="Sheng W."/>
            <person name="Hou X."/>
            <person name="Wei L."/>
        </authorList>
    </citation>
    <scope>NUCLEOTIDE SEQUENCE</scope>
    <source>
        <strain evidence="2">G02</strain>
        <tissue evidence="2">Leaf</tissue>
    </source>
</reference>
<organism evidence="2">
    <name type="scientific">Sesamum radiatum</name>
    <name type="common">Black benniseed</name>
    <dbReference type="NCBI Taxonomy" id="300843"/>
    <lineage>
        <taxon>Eukaryota</taxon>
        <taxon>Viridiplantae</taxon>
        <taxon>Streptophyta</taxon>
        <taxon>Embryophyta</taxon>
        <taxon>Tracheophyta</taxon>
        <taxon>Spermatophyta</taxon>
        <taxon>Magnoliopsida</taxon>
        <taxon>eudicotyledons</taxon>
        <taxon>Gunneridae</taxon>
        <taxon>Pentapetalae</taxon>
        <taxon>asterids</taxon>
        <taxon>lamiids</taxon>
        <taxon>Lamiales</taxon>
        <taxon>Pedaliaceae</taxon>
        <taxon>Sesamum</taxon>
    </lineage>
</organism>
<dbReference type="InterPro" id="IPR044730">
    <property type="entry name" value="RNase_H-like_dom_plant"/>
</dbReference>
<dbReference type="GO" id="GO:0003676">
    <property type="term" value="F:nucleic acid binding"/>
    <property type="evidence" value="ECO:0007669"/>
    <property type="project" value="InterPro"/>
</dbReference>
<dbReference type="GO" id="GO:0004523">
    <property type="term" value="F:RNA-DNA hybrid ribonuclease activity"/>
    <property type="evidence" value="ECO:0007669"/>
    <property type="project" value="InterPro"/>
</dbReference>
<feature type="domain" description="RNase H type-1" evidence="1">
    <location>
        <begin position="277"/>
        <end position="352"/>
    </location>
</feature>
<reference evidence="2" key="2">
    <citation type="journal article" date="2024" name="Plant">
        <title>Genomic evolution and insights into agronomic trait innovations of Sesamum species.</title>
        <authorList>
            <person name="Miao H."/>
            <person name="Wang L."/>
            <person name="Qu L."/>
            <person name="Liu H."/>
            <person name="Sun Y."/>
            <person name="Le M."/>
            <person name="Wang Q."/>
            <person name="Wei S."/>
            <person name="Zheng Y."/>
            <person name="Lin W."/>
            <person name="Duan Y."/>
            <person name="Cao H."/>
            <person name="Xiong S."/>
            <person name="Wang X."/>
            <person name="Wei L."/>
            <person name="Li C."/>
            <person name="Ma Q."/>
            <person name="Ju M."/>
            <person name="Zhao R."/>
            <person name="Li G."/>
            <person name="Mu C."/>
            <person name="Tian Q."/>
            <person name="Mei H."/>
            <person name="Zhang T."/>
            <person name="Gao T."/>
            <person name="Zhang H."/>
        </authorList>
    </citation>
    <scope>NUCLEOTIDE SEQUENCE</scope>
    <source>
        <strain evidence="2">G02</strain>
    </source>
</reference>
<dbReference type="PANTHER" id="PTHR33116">
    <property type="entry name" value="REVERSE TRANSCRIPTASE ZINC-BINDING DOMAIN-CONTAINING PROTEIN-RELATED-RELATED"/>
    <property type="match status" value="1"/>
</dbReference>
<accession>A0AAW2LLP4</accession>
<evidence type="ECO:0000313" key="2">
    <source>
        <dbReference type="EMBL" id="KAL0320089.1"/>
    </source>
</evidence>
<dbReference type="EMBL" id="JACGWJ010000024">
    <property type="protein sequence ID" value="KAL0320089.1"/>
    <property type="molecule type" value="Genomic_DNA"/>
</dbReference>
<protein>
    <recommendedName>
        <fullName evidence="1">RNase H type-1 domain-containing protein</fullName>
    </recommendedName>
</protein>
<dbReference type="PANTHER" id="PTHR33116:SF86">
    <property type="entry name" value="REVERSE TRANSCRIPTASE DOMAIN-CONTAINING PROTEIN"/>
    <property type="match status" value="1"/>
</dbReference>
<dbReference type="InterPro" id="IPR002156">
    <property type="entry name" value="RNaseH_domain"/>
</dbReference>
<dbReference type="Gene3D" id="3.30.420.10">
    <property type="entry name" value="Ribonuclease H-like superfamily/Ribonuclease H"/>
    <property type="match status" value="1"/>
</dbReference>
<comment type="caution">
    <text evidence="2">The sequence shown here is derived from an EMBL/GenBank/DDBJ whole genome shotgun (WGS) entry which is preliminary data.</text>
</comment>
<evidence type="ECO:0000259" key="1">
    <source>
        <dbReference type="Pfam" id="PF13456"/>
    </source>
</evidence>
<dbReference type="InterPro" id="IPR036397">
    <property type="entry name" value="RNaseH_sf"/>
</dbReference>
<dbReference type="AlphaFoldDB" id="A0AAW2LLP4"/>